<sequence>MLLVVHGTSRALSPLVTRVLALVALALLLGASSAVGTASADACAYASIGPGGTGGDNVAVAGDGADCHAGPVRPPKPPPPPPPPEPPPPPPPPEPPAPEPPPAPPAPAPPEPSVRPAAPPPPPPRQAAAPAPAPKPEPKPSSRPPKPPKAEPEPEPVTYPEYHAPPRKQPPRHGPSLVSLTLLVTAPAVLAVAALRPR</sequence>
<name>A0A5P2BKA2_STRVZ</name>
<accession>A0A5P2BKA2</accession>
<feature type="compositionally biased region" description="Pro residues" evidence="1">
    <location>
        <begin position="72"/>
        <end position="147"/>
    </location>
</feature>
<evidence type="ECO:0000256" key="1">
    <source>
        <dbReference type="SAM" id="MobiDB-lite"/>
    </source>
</evidence>
<keyword evidence="2" id="KW-0472">Membrane</keyword>
<keyword evidence="2" id="KW-1133">Transmembrane helix</keyword>
<dbReference type="AlphaFoldDB" id="A0A5P2BKA2"/>
<feature type="region of interest" description="Disordered" evidence="1">
    <location>
        <begin position="57"/>
        <end position="175"/>
    </location>
</feature>
<feature type="transmembrane region" description="Helical" evidence="2">
    <location>
        <begin position="177"/>
        <end position="195"/>
    </location>
</feature>
<gene>
    <name evidence="3" type="ORF">DEJ47_34380</name>
</gene>
<evidence type="ECO:0000313" key="4">
    <source>
        <dbReference type="Proteomes" id="UP000323046"/>
    </source>
</evidence>
<reference evidence="3 4" key="1">
    <citation type="submission" date="2018-05" db="EMBL/GenBank/DDBJ databases">
        <title>Streptomyces venezuelae.</title>
        <authorList>
            <person name="Kim W."/>
            <person name="Lee N."/>
            <person name="Cho B.-K."/>
        </authorList>
    </citation>
    <scope>NUCLEOTIDE SEQUENCE [LARGE SCALE GENOMIC DNA]</scope>
    <source>
        <strain evidence="3 4">ATCC 14583</strain>
    </source>
</reference>
<proteinExistence type="predicted"/>
<organism evidence="3 4">
    <name type="scientific">Streptomyces venezuelae</name>
    <dbReference type="NCBI Taxonomy" id="54571"/>
    <lineage>
        <taxon>Bacteria</taxon>
        <taxon>Bacillati</taxon>
        <taxon>Actinomycetota</taxon>
        <taxon>Actinomycetes</taxon>
        <taxon>Kitasatosporales</taxon>
        <taxon>Streptomycetaceae</taxon>
        <taxon>Streptomyces</taxon>
    </lineage>
</organism>
<dbReference type="EMBL" id="CP029193">
    <property type="protein sequence ID" value="QES30832.1"/>
    <property type="molecule type" value="Genomic_DNA"/>
</dbReference>
<evidence type="ECO:0008006" key="5">
    <source>
        <dbReference type="Google" id="ProtNLM"/>
    </source>
</evidence>
<dbReference type="Proteomes" id="UP000323046">
    <property type="component" value="Chromosome"/>
</dbReference>
<dbReference type="PRINTS" id="PR01217">
    <property type="entry name" value="PRICHEXTENSN"/>
</dbReference>
<protein>
    <recommendedName>
        <fullName evidence="5">Proline-rich protein</fullName>
    </recommendedName>
</protein>
<evidence type="ECO:0000313" key="3">
    <source>
        <dbReference type="EMBL" id="QES30832.1"/>
    </source>
</evidence>
<keyword evidence="2" id="KW-0812">Transmembrane</keyword>
<evidence type="ECO:0000256" key="2">
    <source>
        <dbReference type="SAM" id="Phobius"/>
    </source>
</evidence>
<keyword evidence="4" id="KW-1185">Reference proteome</keyword>